<accession>A0A940DLX5</accession>
<dbReference type="Pfam" id="PF12954">
    <property type="entry name" value="DUF3843"/>
    <property type="match status" value="1"/>
</dbReference>
<reference evidence="1" key="1">
    <citation type="submission" date="2020-10" db="EMBL/GenBank/DDBJ databases">
        <authorList>
            <person name="Gilroy R."/>
        </authorList>
    </citation>
    <scope>NUCLEOTIDE SEQUENCE</scope>
    <source>
        <strain evidence="1">3924</strain>
    </source>
</reference>
<dbReference type="Proteomes" id="UP000712007">
    <property type="component" value="Unassembled WGS sequence"/>
</dbReference>
<dbReference type="EMBL" id="JADIMV010000070">
    <property type="protein sequence ID" value="MBO8439824.1"/>
    <property type="molecule type" value="Genomic_DNA"/>
</dbReference>
<comment type="caution">
    <text evidence="1">The sequence shown here is derived from an EMBL/GenBank/DDBJ whole genome shotgun (WGS) entry which is preliminary data.</text>
</comment>
<evidence type="ECO:0000313" key="1">
    <source>
        <dbReference type="EMBL" id="MBO8439824.1"/>
    </source>
</evidence>
<dbReference type="InterPro" id="IPR024214">
    <property type="entry name" value="DUF3843"/>
</dbReference>
<name>A0A940DLX5_9BACT</name>
<reference evidence="1" key="2">
    <citation type="journal article" date="2021" name="PeerJ">
        <title>Extensive microbial diversity within the chicken gut microbiome revealed by metagenomics and culture.</title>
        <authorList>
            <person name="Gilroy R."/>
            <person name="Ravi A."/>
            <person name="Getino M."/>
            <person name="Pursley I."/>
            <person name="Horton D.L."/>
            <person name="Alikhan N.F."/>
            <person name="Baker D."/>
            <person name="Gharbi K."/>
            <person name="Hall N."/>
            <person name="Watson M."/>
            <person name="Adriaenssens E.M."/>
            <person name="Foster-Nyarko E."/>
            <person name="Jarju S."/>
            <person name="Secka A."/>
            <person name="Antonio M."/>
            <person name="Oren A."/>
            <person name="Chaudhuri R.R."/>
            <person name="La Ragione R."/>
            <person name="Hildebrand F."/>
            <person name="Pallen M.J."/>
        </authorList>
    </citation>
    <scope>NUCLEOTIDE SEQUENCE</scope>
    <source>
        <strain evidence="1">3924</strain>
    </source>
</reference>
<evidence type="ECO:0000313" key="2">
    <source>
        <dbReference type="Proteomes" id="UP000712007"/>
    </source>
</evidence>
<sequence length="393" mass="45370">MKREWIYPKEWLEIHPYTATNGIDLYYTELANRLYGECRTAGIDDHTLRKVCLYAAAYMEDTVSEGGLWCAFTEENRRLYGRTLPFYTTGDDYMAGEVNEEDVRFIVWNTLCLHAREEKGHGAYVNPMEERVSDIAGEIYATLAEEYETAPENGRMSEVFNGYRDAAEAERKLTWLAAHTYLTEPSMSPYVDRMSPQDKYIMPTGPHALFLHEWIDLLRGGDGGEWRNVEGLYFTQPQPDEGTREQCRRMYEKFIAGTEGRTIHYIDGYEGLRGFLTKTMGWPDDDDHTLPQLRAYRDFALMAEPEKGMLIARDVCRYIADPENPLYNKEEAATGAFRMLTVPMACPPDLLTRCIKEGWLPDAAFPDGEGRETVQRDLDFIARHALLYYYRGD</sequence>
<proteinExistence type="predicted"/>
<organism evidence="1 2">
    <name type="scientific">Candidatus Aphodosoma intestinipullorum</name>
    <dbReference type="NCBI Taxonomy" id="2840674"/>
    <lineage>
        <taxon>Bacteria</taxon>
        <taxon>Pseudomonadati</taxon>
        <taxon>Bacteroidota</taxon>
        <taxon>Bacteroidia</taxon>
        <taxon>Bacteroidales</taxon>
        <taxon>Candidatus Aphodosoma</taxon>
    </lineage>
</organism>
<gene>
    <name evidence="1" type="ORF">IAC51_04150</name>
</gene>
<protein>
    <submittedName>
        <fullName evidence="1">DUF3843 family protein</fullName>
    </submittedName>
</protein>
<dbReference type="AlphaFoldDB" id="A0A940DLX5"/>